<evidence type="ECO:0000313" key="4">
    <source>
        <dbReference type="Proteomes" id="UP000823960"/>
    </source>
</evidence>
<dbReference type="InterPro" id="IPR039522">
    <property type="entry name" value="RING_finger_1_prok"/>
</dbReference>
<dbReference type="Proteomes" id="UP000823960">
    <property type="component" value="Unassembled WGS sequence"/>
</dbReference>
<evidence type="ECO:0000259" key="2">
    <source>
        <dbReference type="Pfam" id="PF13240"/>
    </source>
</evidence>
<evidence type="ECO:0000313" key="3">
    <source>
        <dbReference type="EMBL" id="HIV10646.1"/>
    </source>
</evidence>
<dbReference type="Pfam" id="PF14446">
    <property type="entry name" value="Prok-RING_1"/>
    <property type="match status" value="1"/>
</dbReference>
<feature type="transmembrane region" description="Helical" evidence="1">
    <location>
        <begin position="239"/>
        <end position="262"/>
    </location>
</feature>
<accession>A0A9D1T406</accession>
<organism evidence="3 4">
    <name type="scientific">Candidatus Faeciplasma avium</name>
    <dbReference type="NCBI Taxonomy" id="2840798"/>
    <lineage>
        <taxon>Bacteria</taxon>
        <taxon>Bacillati</taxon>
        <taxon>Bacillota</taxon>
        <taxon>Clostridia</taxon>
        <taxon>Eubacteriales</taxon>
        <taxon>Oscillospiraceae</taxon>
        <taxon>Oscillospiraceae incertae sedis</taxon>
        <taxon>Candidatus Faeciplasma</taxon>
    </lineage>
</organism>
<feature type="transmembrane region" description="Helical" evidence="1">
    <location>
        <begin position="176"/>
        <end position="192"/>
    </location>
</feature>
<gene>
    <name evidence="3" type="ORF">IAD28_02990</name>
</gene>
<dbReference type="Pfam" id="PF13240">
    <property type="entry name" value="Zn_Ribbon_1"/>
    <property type="match status" value="1"/>
</dbReference>
<dbReference type="EMBL" id="DVOL01000040">
    <property type="protein sequence ID" value="HIV10646.1"/>
    <property type="molecule type" value="Genomic_DNA"/>
</dbReference>
<feature type="transmembrane region" description="Helical" evidence="1">
    <location>
        <begin position="199"/>
        <end position="219"/>
    </location>
</feature>
<evidence type="ECO:0000256" key="1">
    <source>
        <dbReference type="SAM" id="Phobius"/>
    </source>
</evidence>
<keyword evidence="1" id="KW-0812">Transmembrane</keyword>
<reference evidence="3" key="1">
    <citation type="submission" date="2020-10" db="EMBL/GenBank/DDBJ databases">
        <authorList>
            <person name="Gilroy R."/>
        </authorList>
    </citation>
    <scope>NUCLEOTIDE SEQUENCE</scope>
    <source>
        <strain evidence="3">1370</strain>
    </source>
</reference>
<keyword evidence="1" id="KW-0472">Membrane</keyword>
<dbReference type="Pfam" id="PF10947">
    <property type="entry name" value="DUF2628"/>
    <property type="match status" value="1"/>
</dbReference>
<dbReference type="AlphaFoldDB" id="A0A9D1T406"/>
<comment type="caution">
    <text evidence="3">The sequence shown here is derived from an EMBL/GenBank/DDBJ whole genome shotgun (WGS) entry which is preliminary data.</text>
</comment>
<keyword evidence="1" id="KW-1133">Transmembrane helix</keyword>
<dbReference type="SUPFAM" id="SSF57903">
    <property type="entry name" value="FYVE/PHD zinc finger"/>
    <property type="match status" value="1"/>
</dbReference>
<name>A0A9D1T406_9FIRM</name>
<dbReference type="CDD" id="cd15489">
    <property type="entry name" value="PHD_SF"/>
    <property type="match status" value="1"/>
</dbReference>
<reference evidence="3" key="2">
    <citation type="journal article" date="2021" name="PeerJ">
        <title>Extensive microbial diversity within the chicken gut microbiome revealed by metagenomics and culture.</title>
        <authorList>
            <person name="Gilroy R."/>
            <person name="Ravi A."/>
            <person name="Getino M."/>
            <person name="Pursley I."/>
            <person name="Horton D.L."/>
            <person name="Alikhan N.F."/>
            <person name="Baker D."/>
            <person name="Gharbi K."/>
            <person name="Hall N."/>
            <person name="Watson M."/>
            <person name="Adriaenssens E.M."/>
            <person name="Foster-Nyarko E."/>
            <person name="Jarju S."/>
            <person name="Secka A."/>
            <person name="Antonio M."/>
            <person name="Oren A."/>
            <person name="Chaudhuri R.R."/>
            <person name="La Ragione R."/>
            <person name="Hildebrand F."/>
            <person name="Pallen M.J."/>
        </authorList>
    </citation>
    <scope>NUCLEOTIDE SEQUENCE</scope>
    <source>
        <strain evidence="3">1370</strain>
    </source>
</reference>
<dbReference type="InterPro" id="IPR026870">
    <property type="entry name" value="Zinc_ribbon_dom"/>
</dbReference>
<sequence>MPNYQGQSCVSCSSPFKDGDDIVVCPQCGSPYHRECYKKEGGCINTSLHEQGEGWTPIDTKNQESCEDSAKAHKTAVCRVCGQENSAEAPFCSKCGAPINMEKASGSFYEQMKNENGRQSGQPFFTDFGIPLFGSERYTLETDLDGNTAGEYTSYVGNNWIYFIPKFMRFAKRNRVSFNFSAFIFPHLYFFYRKMIPEGVLMLIGTILTSIPSTLFTFIEMGYLPSLSYILDSPLFQNIYLISSFLFYALRLAAGVFANWLYYRKAKREIAKIKEKGQVLAAGDSPMLSSPKNEAIRAAGGTSVIYLAFAAVAYMILSLLVILVAML</sequence>
<proteinExistence type="predicted"/>
<feature type="transmembrane region" description="Helical" evidence="1">
    <location>
        <begin position="304"/>
        <end position="326"/>
    </location>
</feature>
<dbReference type="InterPro" id="IPR011011">
    <property type="entry name" value="Znf_FYVE_PHD"/>
</dbReference>
<dbReference type="InterPro" id="IPR024399">
    <property type="entry name" value="DUF2628"/>
</dbReference>
<feature type="domain" description="Zinc-ribbon" evidence="2">
    <location>
        <begin position="78"/>
        <end position="99"/>
    </location>
</feature>
<protein>
    <submittedName>
        <fullName evidence="3">Zinc-ribbon domain-containing protein</fullName>
    </submittedName>
</protein>